<dbReference type="KEGG" id="dog:HP555_07230"/>
<dbReference type="Pfam" id="PF00313">
    <property type="entry name" value="CSD"/>
    <property type="match status" value="1"/>
</dbReference>
<comment type="subcellular location">
    <subcellularLocation>
        <location evidence="2">Cytoplasm</location>
    </subcellularLocation>
</comment>
<dbReference type="Gene3D" id="2.40.50.140">
    <property type="entry name" value="Nucleic acid-binding proteins"/>
    <property type="match status" value="1"/>
</dbReference>
<dbReference type="InterPro" id="IPR010718">
    <property type="entry name" value="DUF1294"/>
</dbReference>
<name>A0A7T6AQP0_9BACT</name>
<evidence type="ECO:0000313" key="6">
    <source>
        <dbReference type="Proteomes" id="UP000596092"/>
    </source>
</evidence>
<keyword evidence="6" id="KW-1185">Reference proteome</keyword>
<protein>
    <submittedName>
        <fullName evidence="5">DUF1294 domain-containing protein</fullName>
    </submittedName>
</protein>
<dbReference type="PANTHER" id="PTHR12962">
    <property type="entry name" value="CALCIUM-REGULATED HEAT STABLE PROTEIN CRHSP-24-RELATED"/>
    <property type="match status" value="1"/>
</dbReference>
<dbReference type="AlphaFoldDB" id="A0A7T6AQP0"/>
<gene>
    <name evidence="5" type="ORF">HP555_07230</name>
</gene>
<dbReference type="EMBL" id="CP054140">
    <property type="protein sequence ID" value="QQG65673.1"/>
    <property type="molecule type" value="Genomic_DNA"/>
</dbReference>
<dbReference type="PROSITE" id="PS51857">
    <property type="entry name" value="CSD_2"/>
    <property type="match status" value="1"/>
</dbReference>
<feature type="transmembrane region" description="Helical" evidence="3">
    <location>
        <begin position="78"/>
        <end position="97"/>
    </location>
</feature>
<evidence type="ECO:0000256" key="3">
    <source>
        <dbReference type="SAM" id="Phobius"/>
    </source>
</evidence>
<dbReference type="InterPro" id="IPR052069">
    <property type="entry name" value="Ca-reg_mRNA-binding_domain"/>
</dbReference>
<accession>A0A7T6AQP0</accession>
<dbReference type="SUPFAM" id="SSF50249">
    <property type="entry name" value="Nucleic acid-binding proteins"/>
    <property type="match status" value="1"/>
</dbReference>
<evidence type="ECO:0000256" key="2">
    <source>
        <dbReference type="RuleBase" id="RU000408"/>
    </source>
</evidence>
<dbReference type="SMART" id="SM00357">
    <property type="entry name" value="CSP"/>
    <property type="match status" value="1"/>
</dbReference>
<feature type="transmembrane region" description="Helical" evidence="3">
    <location>
        <begin position="194"/>
        <end position="215"/>
    </location>
</feature>
<dbReference type="Pfam" id="PF06961">
    <property type="entry name" value="DUF1294"/>
    <property type="match status" value="1"/>
</dbReference>
<evidence type="ECO:0000313" key="5">
    <source>
        <dbReference type="EMBL" id="QQG65673.1"/>
    </source>
</evidence>
<dbReference type="GO" id="GO:0005829">
    <property type="term" value="C:cytosol"/>
    <property type="evidence" value="ECO:0007669"/>
    <property type="project" value="UniProtKB-ARBA"/>
</dbReference>
<feature type="transmembrane region" description="Helical" evidence="3">
    <location>
        <begin position="103"/>
        <end position="122"/>
    </location>
</feature>
<reference evidence="5 6" key="1">
    <citation type="submission" date="2020-05" db="EMBL/GenBank/DDBJ databases">
        <title>Complete genome of Desulfobulbus oligotrophicus.</title>
        <authorList>
            <person name="Podar M."/>
        </authorList>
    </citation>
    <scope>NUCLEOTIDE SEQUENCE [LARGE SCALE GENOMIC DNA]</scope>
    <source>
        <strain evidence="5 6">Prop6</strain>
    </source>
</reference>
<evidence type="ECO:0000259" key="4">
    <source>
        <dbReference type="PROSITE" id="PS51857"/>
    </source>
</evidence>
<dbReference type="RefSeq" id="WP_199261019.1">
    <property type="nucleotide sequence ID" value="NZ_CP054140.1"/>
</dbReference>
<dbReference type="GO" id="GO:0003730">
    <property type="term" value="F:mRNA 3'-UTR binding"/>
    <property type="evidence" value="ECO:0007669"/>
    <property type="project" value="TreeGrafter"/>
</dbReference>
<proteinExistence type="predicted"/>
<dbReference type="InterPro" id="IPR002059">
    <property type="entry name" value="CSP_DNA-bd"/>
</dbReference>
<feature type="domain" description="CSD" evidence="4">
    <location>
        <begin position="2"/>
        <end position="67"/>
    </location>
</feature>
<dbReference type="PANTHER" id="PTHR12962:SF1">
    <property type="entry name" value="COLD SHOCK DOMAIN-CONTAINING PROTEIN CG9705"/>
    <property type="match status" value="1"/>
</dbReference>
<dbReference type="InterPro" id="IPR011129">
    <property type="entry name" value="CSD"/>
</dbReference>
<keyword evidence="1" id="KW-0597">Phosphoprotein</keyword>
<dbReference type="InterPro" id="IPR012340">
    <property type="entry name" value="NA-bd_OB-fold"/>
</dbReference>
<dbReference type="PROSITE" id="PS00352">
    <property type="entry name" value="CSD_1"/>
    <property type="match status" value="1"/>
</dbReference>
<keyword evidence="3" id="KW-0472">Membrane</keyword>
<organism evidence="5 6">
    <name type="scientific">Desulfobulbus oligotrophicus</name>
    <dbReference type="NCBI Taxonomy" id="1909699"/>
    <lineage>
        <taxon>Bacteria</taxon>
        <taxon>Pseudomonadati</taxon>
        <taxon>Thermodesulfobacteriota</taxon>
        <taxon>Desulfobulbia</taxon>
        <taxon>Desulfobulbales</taxon>
        <taxon>Desulfobulbaceae</taxon>
        <taxon>Desulfobulbus</taxon>
    </lineage>
</organism>
<evidence type="ECO:0000256" key="1">
    <source>
        <dbReference type="ARBA" id="ARBA00022553"/>
    </source>
</evidence>
<dbReference type="GO" id="GO:0043488">
    <property type="term" value="P:regulation of mRNA stability"/>
    <property type="evidence" value="ECO:0007669"/>
    <property type="project" value="TreeGrafter"/>
</dbReference>
<keyword evidence="3" id="KW-0812">Transmembrane</keyword>
<dbReference type="Proteomes" id="UP000596092">
    <property type="component" value="Chromosome"/>
</dbReference>
<keyword evidence="3" id="KW-1133">Transmembrane helix</keyword>
<dbReference type="InterPro" id="IPR019844">
    <property type="entry name" value="CSD_CS"/>
</dbReference>
<dbReference type="CDD" id="cd04458">
    <property type="entry name" value="CSP_CDS"/>
    <property type="match status" value="1"/>
</dbReference>
<sequence>MKYAGKITEWNDDRGFGFIEPKGGGNRVFVHISNVKSRSRRPIIEDPVTYSMVKDSQGRLQATRVSLAAAQRISGSQVFFWLRITLGFFALVLVALASALHKLPLIIAGSYFLCSLISFLAYTGDKRAAKRGAWRTPESTLHLLDFLGGWPGGIIAQQILHHKTVKGSFQFVFWLSVLANIGGVWWLVVSEQAVQPIALLSGWATQLITLVTNWVTRFIALVTG</sequence>
<feature type="transmembrane region" description="Helical" evidence="3">
    <location>
        <begin position="171"/>
        <end position="188"/>
    </location>
</feature>